<sequence length="209" mass="23160">MGKLLNGLYGPLTGTTGNITSYVLNGQNVTRMVRHKRTRSSEKQLDNELRMKVLNNFFHTMKGYLKAGFSSAAKGSTKNYYNLAIAYNKKDVLKGYYPDIEIDCPNVILSEGELLPAENPEASRIAAGIAFTWDTDGFSWGNGSDQALLMAYFPESKAAISMLYVAKRMEGKELMLLPGNLIEEPAEVYISFVSPDRSETSKSTYIGQV</sequence>
<dbReference type="EMBL" id="CP001681">
    <property type="protein sequence ID" value="ACU04666.1"/>
    <property type="molecule type" value="Genomic_DNA"/>
</dbReference>
<keyword evidence="2" id="KW-1185">Reference proteome</keyword>
<name>C6XZH0_PEDHD</name>
<dbReference type="RefSeq" id="WP_015808278.1">
    <property type="nucleotide sequence ID" value="NC_013061.1"/>
</dbReference>
<dbReference type="Pfam" id="PF19781">
    <property type="entry name" value="DUF6266"/>
    <property type="match status" value="1"/>
</dbReference>
<dbReference type="Proteomes" id="UP000000852">
    <property type="component" value="Chromosome"/>
</dbReference>
<organism evidence="1 2">
    <name type="scientific">Pedobacter heparinus (strain ATCC 13125 / DSM 2366 / CIP 104194 / JCM 7457 / NBRC 12017 / NCIMB 9290 / NRRL B-14731 / HIM 762-3)</name>
    <dbReference type="NCBI Taxonomy" id="485917"/>
    <lineage>
        <taxon>Bacteria</taxon>
        <taxon>Pseudomonadati</taxon>
        <taxon>Bacteroidota</taxon>
        <taxon>Sphingobacteriia</taxon>
        <taxon>Sphingobacteriales</taxon>
        <taxon>Sphingobacteriaceae</taxon>
        <taxon>Pedobacter</taxon>
    </lineage>
</organism>
<dbReference type="STRING" id="485917.Phep_2462"/>
<dbReference type="AlphaFoldDB" id="C6XZH0"/>
<gene>
    <name evidence="1" type="ordered locus">Phep_2462</name>
</gene>
<evidence type="ECO:0000313" key="1">
    <source>
        <dbReference type="EMBL" id="ACU04666.1"/>
    </source>
</evidence>
<accession>C6XZH0</accession>
<reference evidence="1 2" key="1">
    <citation type="journal article" date="2009" name="Stand. Genomic Sci.">
        <title>Complete genome sequence of Pedobacter heparinus type strain (HIM 762-3).</title>
        <authorList>
            <person name="Han C."/>
            <person name="Spring S."/>
            <person name="Lapidus A."/>
            <person name="Del Rio T.G."/>
            <person name="Tice H."/>
            <person name="Copeland A."/>
            <person name="Cheng J.F."/>
            <person name="Lucas S."/>
            <person name="Chen F."/>
            <person name="Nolan M."/>
            <person name="Bruce D."/>
            <person name="Goodwin L."/>
            <person name="Pitluck S."/>
            <person name="Ivanova N."/>
            <person name="Mavromatis K."/>
            <person name="Mikhailova N."/>
            <person name="Pati A."/>
            <person name="Chen A."/>
            <person name="Palaniappan K."/>
            <person name="Land M."/>
            <person name="Hauser L."/>
            <person name="Chang Y.J."/>
            <person name="Jeffries C.C."/>
            <person name="Saunders E."/>
            <person name="Chertkov O."/>
            <person name="Brettin T."/>
            <person name="Goker M."/>
            <person name="Rohde M."/>
            <person name="Bristow J."/>
            <person name="Eisen J.A."/>
            <person name="Markowitz V."/>
            <person name="Hugenholtz P."/>
            <person name="Kyrpides N.C."/>
            <person name="Klenk H.P."/>
            <person name="Detter J.C."/>
        </authorList>
    </citation>
    <scope>NUCLEOTIDE SEQUENCE [LARGE SCALE GENOMIC DNA]</scope>
    <source>
        <strain evidence="2">ATCC 13125 / DSM 2366 / CIP 104194 / JCM 7457 / NBRC 12017 / NCIMB 9290 / NRRL B-14731 / HIM 762-3</strain>
    </source>
</reference>
<dbReference type="InterPro" id="IPR046233">
    <property type="entry name" value="DUF6266"/>
</dbReference>
<protein>
    <submittedName>
        <fullName evidence="1">Uncharacterized protein</fullName>
    </submittedName>
</protein>
<proteinExistence type="predicted"/>
<dbReference type="OrthoDB" id="648163at2"/>
<dbReference type="KEGG" id="phe:Phep_2462"/>
<dbReference type="HOGENOM" id="CLU_064277_0_1_10"/>
<evidence type="ECO:0000313" key="2">
    <source>
        <dbReference type="Proteomes" id="UP000000852"/>
    </source>
</evidence>